<dbReference type="Proteomes" id="UP001060085">
    <property type="component" value="Linkage Group LG05"/>
</dbReference>
<evidence type="ECO:0000313" key="2">
    <source>
        <dbReference type="Proteomes" id="UP001060085"/>
    </source>
</evidence>
<protein>
    <submittedName>
        <fullName evidence="1">Uncharacterized protein</fullName>
    </submittedName>
</protein>
<comment type="caution">
    <text evidence="1">The sequence shown here is derived from an EMBL/GenBank/DDBJ whole genome shotgun (WGS) entry which is preliminary data.</text>
</comment>
<name>A0ACC0AWQ2_CATRO</name>
<evidence type="ECO:0000313" key="1">
    <source>
        <dbReference type="EMBL" id="KAI5663878.1"/>
    </source>
</evidence>
<sequence>MDVKLCVQNFEDSSKDEGGKHAYKSIQTINFFPSNSYLSFEIYFKEIKLFSLAWMSLQDFQRHIKVLRSSTESNEKHPTIMVDEKSREEYRIQPTDNGRPCTYCPLVVFCLKLHKCATNLPPTFGFELWVGVIEEDQVLLKASCGRGSLNSQRTLVS</sequence>
<reference evidence="2" key="1">
    <citation type="journal article" date="2023" name="Nat. Plants">
        <title>Single-cell RNA sequencing provides a high-resolution roadmap for understanding the multicellular compartmentation of specialized metabolism.</title>
        <authorList>
            <person name="Sun S."/>
            <person name="Shen X."/>
            <person name="Li Y."/>
            <person name="Li Y."/>
            <person name="Wang S."/>
            <person name="Li R."/>
            <person name="Zhang H."/>
            <person name="Shen G."/>
            <person name="Guo B."/>
            <person name="Wei J."/>
            <person name="Xu J."/>
            <person name="St-Pierre B."/>
            <person name="Chen S."/>
            <person name="Sun C."/>
        </authorList>
    </citation>
    <scope>NUCLEOTIDE SEQUENCE [LARGE SCALE GENOMIC DNA]</scope>
</reference>
<proteinExistence type="predicted"/>
<dbReference type="EMBL" id="CM044705">
    <property type="protein sequence ID" value="KAI5663878.1"/>
    <property type="molecule type" value="Genomic_DNA"/>
</dbReference>
<organism evidence="1 2">
    <name type="scientific">Catharanthus roseus</name>
    <name type="common">Madagascar periwinkle</name>
    <name type="synonym">Vinca rosea</name>
    <dbReference type="NCBI Taxonomy" id="4058"/>
    <lineage>
        <taxon>Eukaryota</taxon>
        <taxon>Viridiplantae</taxon>
        <taxon>Streptophyta</taxon>
        <taxon>Embryophyta</taxon>
        <taxon>Tracheophyta</taxon>
        <taxon>Spermatophyta</taxon>
        <taxon>Magnoliopsida</taxon>
        <taxon>eudicotyledons</taxon>
        <taxon>Gunneridae</taxon>
        <taxon>Pentapetalae</taxon>
        <taxon>asterids</taxon>
        <taxon>lamiids</taxon>
        <taxon>Gentianales</taxon>
        <taxon>Apocynaceae</taxon>
        <taxon>Rauvolfioideae</taxon>
        <taxon>Vinceae</taxon>
        <taxon>Catharanthinae</taxon>
        <taxon>Catharanthus</taxon>
    </lineage>
</organism>
<keyword evidence="2" id="KW-1185">Reference proteome</keyword>
<accession>A0ACC0AWQ2</accession>
<gene>
    <name evidence="1" type="ORF">M9H77_23201</name>
</gene>